<evidence type="ECO:0000313" key="5">
    <source>
        <dbReference type="EMBL" id="CAI4019852.1"/>
    </source>
</evidence>
<keyword evidence="7" id="KW-1185">Reference proteome</keyword>
<keyword evidence="1" id="KW-0677">Repeat</keyword>
<reference evidence="6 7" key="2">
    <citation type="submission" date="2024-05" db="EMBL/GenBank/DDBJ databases">
        <authorList>
            <person name="Chen Y."/>
            <person name="Shah S."/>
            <person name="Dougan E. K."/>
            <person name="Thang M."/>
            <person name="Chan C."/>
        </authorList>
    </citation>
    <scope>NUCLEOTIDE SEQUENCE [LARGE SCALE GENOMIC DNA]</scope>
</reference>
<dbReference type="Proteomes" id="UP001152797">
    <property type="component" value="Unassembled WGS sequence"/>
</dbReference>
<gene>
    <name evidence="5" type="ORF">C1SCF055_LOCUS44315</name>
</gene>
<dbReference type="PANTHER" id="PTHR24171:SF8">
    <property type="entry name" value="BRCA1-ASSOCIATED RING DOMAIN PROTEIN 1"/>
    <property type="match status" value="1"/>
</dbReference>
<sequence>MDATVVRQKLIFHALVRQLEAEVVSEEALAQYLSLGGSELSLAAIRGEEEMVQVLLMSGAEPNAADCLGVTALYQAAMRGYADIVRHLAHAGADVNAVVSDGTTALLQAAYVGSVDEPRRDACATVVAVLRELGADATAKDCWGKSAADYCHNVPELEVAIGSDVLVQCPYLDCSRTYRVRRRDFRCRIVRCGAALCRGREYQLPKHGTREQVRNWLQESWGWDDWPGEVLGCGRPFRFPDDSGTGLFVTWADEITGELHPSSVDVTGDYSIALRLAGAERPGLVDYEGLCNLLDGYADRYSREASDSSEIEDEDAWRVSEDLRVIRGKLQERLVAMTKAQKLKDRQSEDRSETSASKVESPSGGSESQDNLPTNTVRPAPNSAHKPVVN</sequence>
<dbReference type="SUPFAM" id="SSF48403">
    <property type="entry name" value="Ankyrin repeat"/>
    <property type="match status" value="1"/>
</dbReference>
<organism evidence="5">
    <name type="scientific">Cladocopium goreaui</name>
    <dbReference type="NCBI Taxonomy" id="2562237"/>
    <lineage>
        <taxon>Eukaryota</taxon>
        <taxon>Sar</taxon>
        <taxon>Alveolata</taxon>
        <taxon>Dinophyceae</taxon>
        <taxon>Suessiales</taxon>
        <taxon>Symbiodiniaceae</taxon>
        <taxon>Cladocopium</taxon>
    </lineage>
</organism>
<proteinExistence type="predicted"/>
<protein>
    <submittedName>
        <fullName evidence="6">Ankyrin repeat and SOCS box protein 5 (ASB-5)</fullName>
    </submittedName>
</protein>
<dbReference type="InterPro" id="IPR002110">
    <property type="entry name" value="Ankyrin_rpt"/>
</dbReference>
<dbReference type="GO" id="GO:0085020">
    <property type="term" value="P:protein K6-linked ubiquitination"/>
    <property type="evidence" value="ECO:0007669"/>
    <property type="project" value="TreeGrafter"/>
</dbReference>
<evidence type="ECO:0000256" key="1">
    <source>
        <dbReference type="ARBA" id="ARBA00022737"/>
    </source>
</evidence>
<accession>A0A9P1M4F6</accession>
<dbReference type="InterPro" id="IPR036770">
    <property type="entry name" value="Ankyrin_rpt-contain_sf"/>
</dbReference>
<dbReference type="PANTHER" id="PTHR24171">
    <property type="entry name" value="ANKYRIN REPEAT DOMAIN-CONTAINING PROTEIN 39-RELATED"/>
    <property type="match status" value="1"/>
</dbReference>
<dbReference type="EMBL" id="CAMXCT030006777">
    <property type="protein sequence ID" value="CAL4807164.1"/>
    <property type="molecule type" value="Genomic_DNA"/>
</dbReference>
<dbReference type="PROSITE" id="PS50297">
    <property type="entry name" value="ANK_REP_REGION"/>
    <property type="match status" value="2"/>
</dbReference>
<feature type="repeat" description="ANK" evidence="3">
    <location>
        <begin position="35"/>
        <end position="67"/>
    </location>
</feature>
<dbReference type="Gene3D" id="1.25.40.20">
    <property type="entry name" value="Ankyrin repeat-containing domain"/>
    <property type="match status" value="1"/>
</dbReference>
<dbReference type="AlphaFoldDB" id="A0A9P1M4F6"/>
<dbReference type="Pfam" id="PF12796">
    <property type="entry name" value="Ank_2"/>
    <property type="match status" value="1"/>
</dbReference>
<dbReference type="EMBL" id="CAMXCT010006777">
    <property type="protein sequence ID" value="CAI4019852.1"/>
    <property type="molecule type" value="Genomic_DNA"/>
</dbReference>
<dbReference type="EMBL" id="CAMXCT020006777">
    <property type="protein sequence ID" value="CAL1173227.1"/>
    <property type="molecule type" value="Genomic_DNA"/>
</dbReference>
<dbReference type="PROSITE" id="PS50088">
    <property type="entry name" value="ANK_REPEAT"/>
    <property type="match status" value="2"/>
</dbReference>
<feature type="compositionally biased region" description="Basic and acidic residues" evidence="4">
    <location>
        <begin position="342"/>
        <end position="353"/>
    </location>
</feature>
<feature type="region of interest" description="Disordered" evidence="4">
    <location>
        <begin position="338"/>
        <end position="390"/>
    </location>
</feature>
<reference evidence="5" key="1">
    <citation type="submission" date="2022-10" db="EMBL/GenBank/DDBJ databases">
        <authorList>
            <person name="Chen Y."/>
            <person name="Dougan E. K."/>
            <person name="Chan C."/>
            <person name="Rhodes N."/>
            <person name="Thang M."/>
        </authorList>
    </citation>
    <scope>NUCLEOTIDE SEQUENCE</scope>
</reference>
<evidence type="ECO:0000256" key="3">
    <source>
        <dbReference type="PROSITE-ProRule" id="PRU00023"/>
    </source>
</evidence>
<evidence type="ECO:0000313" key="7">
    <source>
        <dbReference type="Proteomes" id="UP001152797"/>
    </source>
</evidence>
<feature type="repeat" description="ANK" evidence="3">
    <location>
        <begin position="68"/>
        <end position="100"/>
    </location>
</feature>
<evidence type="ECO:0000313" key="6">
    <source>
        <dbReference type="EMBL" id="CAL4807164.1"/>
    </source>
</evidence>
<evidence type="ECO:0000256" key="4">
    <source>
        <dbReference type="SAM" id="MobiDB-lite"/>
    </source>
</evidence>
<evidence type="ECO:0000256" key="2">
    <source>
        <dbReference type="ARBA" id="ARBA00023043"/>
    </source>
</evidence>
<dbReference type="SMART" id="SM00248">
    <property type="entry name" value="ANK"/>
    <property type="match status" value="3"/>
</dbReference>
<dbReference type="GO" id="GO:0004842">
    <property type="term" value="F:ubiquitin-protein transferase activity"/>
    <property type="evidence" value="ECO:0007669"/>
    <property type="project" value="TreeGrafter"/>
</dbReference>
<comment type="caution">
    <text evidence="5">The sequence shown here is derived from an EMBL/GenBank/DDBJ whole genome shotgun (WGS) entry which is preliminary data.</text>
</comment>
<keyword evidence="2 3" id="KW-0040">ANK repeat</keyword>
<dbReference type="OrthoDB" id="408169at2759"/>
<name>A0A9P1M4F6_9DINO</name>
<feature type="compositionally biased region" description="Polar residues" evidence="4">
    <location>
        <begin position="354"/>
        <end position="377"/>
    </location>
</feature>